<dbReference type="Gene3D" id="1.20.1740.10">
    <property type="entry name" value="Amino acid/polyamine transporter I"/>
    <property type="match status" value="1"/>
</dbReference>
<evidence type="ECO:0000256" key="5">
    <source>
        <dbReference type="ARBA" id="ARBA00023136"/>
    </source>
</evidence>
<evidence type="ECO:0000313" key="8">
    <source>
        <dbReference type="EMBL" id="CCV06126.1"/>
    </source>
</evidence>
<dbReference type="RefSeq" id="WP_008875062.1">
    <property type="nucleotide sequence ID" value="NZ_CAUM01000093.1"/>
</dbReference>
<dbReference type="PANTHER" id="PTHR42770:SF11">
    <property type="entry name" value="INNER MEMBRANE TRANSPORT PROTEIN YBAT"/>
    <property type="match status" value="1"/>
</dbReference>
<feature type="transmembrane region" description="Helical" evidence="7">
    <location>
        <begin position="48"/>
        <end position="69"/>
    </location>
</feature>
<keyword evidence="2" id="KW-1003">Cell membrane</keyword>
<evidence type="ECO:0000256" key="4">
    <source>
        <dbReference type="ARBA" id="ARBA00022989"/>
    </source>
</evidence>
<evidence type="ECO:0000313" key="9">
    <source>
        <dbReference type="Proteomes" id="UP000012062"/>
    </source>
</evidence>
<dbReference type="GO" id="GO:0005886">
    <property type="term" value="C:plasma membrane"/>
    <property type="evidence" value="ECO:0007669"/>
    <property type="project" value="UniProtKB-SubCell"/>
</dbReference>
<feature type="transmembrane region" description="Helical" evidence="7">
    <location>
        <begin position="89"/>
        <end position="116"/>
    </location>
</feature>
<feature type="region of interest" description="Disordered" evidence="6">
    <location>
        <begin position="435"/>
        <end position="457"/>
    </location>
</feature>
<gene>
    <name evidence="8" type="ORF">MESS2_280008</name>
</gene>
<keyword evidence="3 7" id="KW-0812">Transmembrane</keyword>
<feature type="transmembrane region" description="Helical" evidence="7">
    <location>
        <begin position="322"/>
        <end position="340"/>
    </location>
</feature>
<feature type="transmembrane region" description="Helical" evidence="7">
    <location>
        <begin position="191"/>
        <end position="207"/>
    </location>
</feature>
<protein>
    <submittedName>
        <fullName evidence="8">Amino acid permease</fullName>
    </submittedName>
</protein>
<feature type="transmembrane region" description="Helical" evidence="7">
    <location>
        <begin position="346"/>
        <end position="371"/>
    </location>
</feature>
<evidence type="ECO:0000256" key="2">
    <source>
        <dbReference type="ARBA" id="ARBA00022475"/>
    </source>
</evidence>
<dbReference type="PANTHER" id="PTHR42770">
    <property type="entry name" value="AMINO ACID TRANSPORTER-RELATED"/>
    <property type="match status" value="1"/>
</dbReference>
<dbReference type="InterPro" id="IPR002293">
    <property type="entry name" value="AA/rel_permease1"/>
</dbReference>
<dbReference type="EMBL" id="CAUM01000093">
    <property type="protein sequence ID" value="CCV06126.1"/>
    <property type="molecule type" value="Genomic_DNA"/>
</dbReference>
<accession>M5F2T5</accession>
<comment type="subcellular location">
    <subcellularLocation>
        <location evidence="1">Cell membrane</location>
        <topology evidence="1">Multi-pass membrane protein</topology>
    </subcellularLocation>
</comment>
<feature type="transmembrane region" description="Helical" evidence="7">
    <location>
        <begin position="122"/>
        <end position="145"/>
    </location>
</feature>
<keyword evidence="9" id="KW-1185">Reference proteome</keyword>
<evidence type="ECO:0000256" key="7">
    <source>
        <dbReference type="SAM" id="Phobius"/>
    </source>
</evidence>
<sequence>MAEDQEYRGGLSKSLGLARLSLYGVGTIIGAGIYSVIGPAAATAGDGIWLSFLVAAIISAFSGLSYAEIASALPGAGAEHNFLRKTFPFFPALAFTVGLFIAVHGAATLATVALTFGNYAQGFIPLAPVLAALALMAVATAINIAGIGKASFVSAGLTAIQVACLIGFALFAIPSGDRGLPNLLAWPDNPGGVLQGAAILFFIYSGYEHMASLSEEAKRPDRDLWRAFMIALGGTTAVYLAVILGVLSLMSAADLAGSQSPLADAAGKLGGTFATVIIGAALIATANAVLSSSLSGSRLLFGMARDGDLPKLLARTLGSSRSPWVGALAYLAVACGFAAVGKIEFVASLSSLGVTLVFAAINLAVIVLRFSQPDLKRPFRLPSIANVPPTAVLGVVASLLLAAQYDWTVYATFAGVFLLGAVPYVLIHRHEGRTKPRGAMGASPGNRTPRDRGGAAS</sequence>
<proteinExistence type="predicted"/>
<keyword evidence="4 7" id="KW-1133">Transmembrane helix</keyword>
<reference evidence="8 9" key="1">
    <citation type="submission" date="2013-02" db="EMBL/GenBank/DDBJ databases">
        <authorList>
            <person name="Genoscope - CEA"/>
        </authorList>
    </citation>
    <scope>NUCLEOTIDE SEQUENCE [LARGE SCALE GENOMIC DNA]</scope>
    <source>
        <strain evidence="8 9">STM 2683</strain>
    </source>
</reference>
<evidence type="ECO:0000256" key="1">
    <source>
        <dbReference type="ARBA" id="ARBA00004651"/>
    </source>
</evidence>
<name>M5F2T5_9HYPH</name>
<feature type="transmembrane region" description="Helical" evidence="7">
    <location>
        <begin position="273"/>
        <end position="301"/>
    </location>
</feature>
<evidence type="ECO:0000256" key="6">
    <source>
        <dbReference type="SAM" id="MobiDB-lite"/>
    </source>
</evidence>
<feature type="transmembrane region" description="Helical" evidence="7">
    <location>
        <begin position="152"/>
        <end position="171"/>
    </location>
</feature>
<evidence type="ECO:0000256" key="3">
    <source>
        <dbReference type="ARBA" id="ARBA00022692"/>
    </source>
</evidence>
<dbReference type="Pfam" id="PF13520">
    <property type="entry name" value="AA_permease_2"/>
    <property type="match status" value="1"/>
</dbReference>
<comment type="caution">
    <text evidence="8">The sequence shown here is derived from an EMBL/GenBank/DDBJ whole genome shotgun (WGS) entry which is preliminary data.</text>
</comment>
<dbReference type="eggNOG" id="COG0531">
    <property type="taxonomic scope" value="Bacteria"/>
</dbReference>
<dbReference type="PIRSF" id="PIRSF006060">
    <property type="entry name" value="AA_transporter"/>
    <property type="match status" value="1"/>
</dbReference>
<feature type="transmembrane region" description="Helical" evidence="7">
    <location>
        <begin position="409"/>
        <end position="427"/>
    </location>
</feature>
<feature type="transmembrane region" description="Helical" evidence="7">
    <location>
        <begin position="383"/>
        <end position="403"/>
    </location>
</feature>
<dbReference type="OrthoDB" id="9762947at2"/>
<dbReference type="InterPro" id="IPR050367">
    <property type="entry name" value="APC_superfamily"/>
</dbReference>
<dbReference type="GO" id="GO:0022857">
    <property type="term" value="F:transmembrane transporter activity"/>
    <property type="evidence" value="ECO:0007669"/>
    <property type="project" value="InterPro"/>
</dbReference>
<feature type="compositionally biased region" description="Basic and acidic residues" evidence="6">
    <location>
        <begin position="448"/>
        <end position="457"/>
    </location>
</feature>
<feature type="transmembrane region" description="Helical" evidence="7">
    <location>
        <begin position="228"/>
        <end position="253"/>
    </location>
</feature>
<organism evidence="8 9">
    <name type="scientific">Mesorhizobium metallidurans STM 2683</name>
    <dbReference type="NCBI Taxonomy" id="1297569"/>
    <lineage>
        <taxon>Bacteria</taxon>
        <taxon>Pseudomonadati</taxon>
        <taxon>Pseudomonadota</taxon>
        <taxon>Alphaproteobacteria</taxon>
        <taxon>Hyphomicrobiales</taxon>
        <taxon>Phyllobacteriaceae</taxon>
        <taxon>Mesorhizobium</taxon>
    </lineage>
</organism>
<feature type="transmembrane region" description="Helical" evidence="7">
    <location>
        <begin position="20"/>
        <end position="42"/>
    </location>
</feature>
<dbReference type="AlphaFoldDB" id="M5F2T5"/>
<keyword evidence="5 7" id="KW-0472">Membrane</keyword>
<dbReference type="Proteomes" id="UP000012062">
    <property type="component" value="Unassembled WGS sequence"/>
</dbReference>
<dbReference type="STRING" id="1297569.MESS2_280008"/>